<keyword evidence="3" id="KW-1185">Reference proteome</keyword>
<feature type="transmembrane region" description="Helical" evidence="1">
    <location>
        <begin position="235"/>
        <end position="257"/>
    </location>
</feature>
<keyword evidence="1" id="KW-1133">Transmembrane helix</keyword>
<dbReference type="AlphaFoldDB" id="A0A6J2VKC2"/>
<keyword evidence="1 4" id="KW-0812">Transmembrane</keyword>
<sequence length="298" mass="32886">MILNILSWISWLLGANPLDRVLRGLVGACGISVLNHVMRIQLFIETYSVPEEDHKKKSYVDGRGWAAGRFAAAVRFLGLTGLLSVGVLSGSIRQLLVQCQFSLGCAFSCSLDFLQEGALHNTLNLLLAGGLSWFIADHSQRLWSHVVGLYPQHGSQHCCGICLSLSTHNNALLPFINRAVLLAFAMGTVASLSIVNHHYASDTDSVRFWTPLVICYTMLMVYIQEGQQRRPDGEAVLHTVVLRLGALLVLTLSVGWWVDVLHILMALLGELICLLPCQDLLYTQPVSQEEEETSFKTS</sequence>
<gene>
    <name evidence="4" type="primary">LOC115814648</name>
</gene>
<proteinExistence type="predicted"/>
<dbReference type="Proteomes" id="UP000504632">
    <property type="component" value="Chromosome 6"/>
</dbReference>
<evidence type="ECO:0000313" key="4">
    <source>
        <dbReference type="RefSeq" id="XP_030633420.1"/>
    </source>
</evidence>
<dbReference type="GeneID" id="115814648"/>
<feature type="signal peptide" evidence="2">
    <location>
        <begin position="1"/>
        <end position="15"/>
    </location>
</feature>
<dbReference type="InterPro" id="IPR031648">
    <property type="entry name" value="TMEM82"/>
</dbReference>
<dbReference type="RefSeq" id="XP_030633420.1">
    <property type="nucleotide sequence ID" value="XM_030777560.1"/>
</dbReference>
<feature type="chain" id="PRO_5027111413" evidence="2">
    <location>
        <begin position="16"/>
        <end position="298"/>
    </location>
</feature>
<organism evidence="3 4">
    <name type="scientific">Chanos chanos</name>
    <name type="common">Milkfish</name>
    <name type="synonym">Mugil chanos</name>
    <dbReference type="NCBI Taxonomy" id="29144"/>
    <lineage>
        <taxon>Eukaryota</taxon>
        <taxon>Metazoa</taxon>
        <taxon>Chordata</taxon>
        <taxon>Craniata</taxon>
        <taxon>Vertebrata</taxon>
        <taxon>Euteleostomi</taxon>
        <taxon>Actinopterygii</taxon>
        <taxon>Neopterygii</taxon>
        <taxon>Teleostei</taxon>
        <taxon>Ostariophysi</taxon>
        <taxon>Gonorynchiformes</taxon>
        <taxon>Chanidae</taxon>
        <taxon>Chanos</taxon>
    </lineage>
</organism>
<feature type="transmembrane region" description="Helical" evidence="1">
    <location>
        <begin position="21"/>
        <end position="44"/>
    </location>
</feature>
<dbReference type="PANTHER" id="PTHR35257">
    <property type="entry name" value="TRANSMEMBRANE PROTEIN 82"/>
    <property type="match status" value="1"/>
</dbReference>
<keyword evidence="1" id="KW-0472">Membrane</keyword>
<feature type="transmembrane region" description="Helical" evidence="1">
    <location>
        <begin position="179"/>
        <end position="200"/>
    </location>
</feature>
<name>A0A6J2VKC2_CHACN</name>
<feature type="transmembrane region" description="Helical" evidence="1">
    <location>
        <begin position="206"/>
        <end position="223"/>
    </location>
</feature>
<feature type="transmembrane region" description="Helical" evidence="1">
    <location>
        <begin position="64"/>
        <end position="88"/>
    </location>
</feature>
<dbReference type="PANTHER" id="PTHR35257:SF1">
    <property type="entry name" value="TRANSMEMBRANE PROTEIN 82"/>
    <property type="match status" value="1"/>
</dbReference>
<evidence type="ECO:0000313" key="3">
    <source>
        <dbReference type="Proteomes" id="UP000504632"/>
    </source>
</evidence>
<evidence type="ECO:0000256" key="1">
    <source>
        <dbReference type="SAM" id="Phobius"/>
    </source>
</evidence>
<keyword evidence="2" id="KW-0732">Signal</keyword>
<reference evidence="4" key="1">
    <citation type="submission" date="2025-08" db="UniProtKB">
        <authorList>
            <consortium name="RefSeq"/>
        </authorList>
    </citation>
    <scope>IDENTIFICATION</scope>
</reference>
<accession>A0A6J2VKC2</accession>
<evidence type="ECO:0000256" key="2">
    <source>
        <dbReference type="SAM" id="SignalP"/>
    </source>
</evidence>
<protein>
    <submittedName>
        <fullName evidence="4">Transmembrane protein 82 isoform X2</fullName>
    </submittedName>
</protein>
<dbReference type="Pfam" id="PF15816">
    <property type="entry name" value="TMEM82"/>
    <property type="match status" value="2"/>
</dbReference>